<reference evidence="8" key="1">
    <citation type="journal article" date="2020" name="Stud. Mycol.">
        <title>101 Dothideomycetes genomes: a test case for predicting lifestyles and emergence of pathogens.</title>
        <authorList>
            <person name="Haridas S."/>
            <person name="Albert R."/>
            <person name="Binder M."/>
            <person name="Bloem J."/>
            <person name="Labutti K."/>
            <person name="Salamov A."/>
            <person name="Andreopoulos B."/>
            <person name="Baker S."/>
            <person name="Barry K."/>
            <person name="Bills G."/>
            <person name="Bluhm B."/>
            <person name="Cannon C."/>
            <person name="Castanera R."/>
            <person name="Culley D."/>
            <person name="Daum C."/>
            <person name="Ezra D."/>
            <person name="Gonzalez J."/>
            <person name="Henrissat B."/>
            <person name="Kuo A."/>
            <person name="Liang C."/>
            <person name="Lipzen A."/>
            <person name="Lutzoni F."/>
            <person name="Magnuson J."/>
            <person name="Mondo S."/>
            <person name="Nolan M."/>
            <person name="Ohm R."/>
            <person name="Pangilinan J."/>
            <person name="Park H.-J."/>
            <person name="Ramirez L."/>
            <person name="Alfaro M."/>
            <person name="Sun H."/>
            <person name="Tritt A."/>
            <person name="Yoshinaga Y."/>
            <person name="Zwiers L.-H."/>
            <person name="Turgeon B."/>
            <person name="Goodwin S."/>
            <person name="Spatafora J."/>
            <person name="Crous P."/>
            <person name="Grigoriev I."/>
        </authorList>
    </citation>
    <scope>NUCLEOTIDE SEQUENCE</scope>
    <source>
        <strain evidence="8">CBS 121739</strain>
    </source>
</reference>
<feature type="chain" id="PRO_5025341298" description="endo-1,3(4)-beta-glucanase" evidence="6">
    <location>
        <begin position="21"/>
        <end position="356"/>
    </location>
</feature>
<keyword evidence="5" id="KW-0326">Glycosidase</keyword>
<evidence type="ECO:0000256" key="5">
    <source>
        <dbReference type="ARBA" id="ARBA00023295"/>
    </source>
</evidence>
<proteinExistence type="inferred from homology"/>
<evidence type="ECO:0000256" key="6">
    <source>
        <dbReference type="SAM" id="SignalP"/>
    </source>
</evidence>
<feature type="domain" description="GH16" evidence="7">
    <location>
        <begin position="47"/>
        <end position="322"/>
    </location>
</feature>
<dbReference type="GO" id="GO:0009251">
    <property type="term" value="P:glucan catabolic process"/>
    <property type="evidence" value="ECO:0007669"/>
    <property type="project" value="TreeGrafter"/>
</dbReference>
<keyword evidence="4" id="KW-0378">Hydrolase</keyword>
<evidence type="ECO:0000256" key="1">
    <source>
        <dbReference type="ARBA" id="ARBA00000124"/>
    </source>
</evidence>
<evidence type="ECO:0000313" key="8">
    <source>
        <dbReference type="EMBL" id="KAF2756401.1"/>
    </source>
</evidence>
<organism evidence="8 9">
    <name type="scientific">Pseudovirgaria hyperparasitica</name>
    <dbReference type="NCBI Taxonomy" id="470096"/>
    <lineage>
        <taxon>Eukaryota</taxon>
        <taxon>Fungi</taxon>
        <taxon>Dikarya</taxon>
        <taxon>Ascomycota</taxon>
        <taxon>Pezizomycotina</taxon>
        <taxon>Dothideomycetes</taxon>
        <taxon>Dothideomycetes incertae sedis</taxon>
        <taxon>Acrospermales</taxon>
        <taxon>Acrospermaceae</taxon>
        <taxon>Pseudovirgaria</taxon>
    </lineage>
</organism>
<dbReference type="PANTHER" id="PTHR10963:SF24">
    <property type="entry name" value="GLYCOSIDASE C21B10.07-RELATED"/>
    <property type="match status" value="1"/>
</dbReference>
<dbReference type="OrthoDB" id="192832at2759"/>
<dbReference type="EC" id="3.2.1.6" evidence="3"/>
<dbReference type="InterPro" id="IPR013320">
    <property type="entry name" value="ConA-like_dom_sf"/>
</dbReference>
<dbReference type="CDD" id="cd02181">
    <property type="entry name" value="GH16_fungal_Lam16A_glucanase"/>
    <property type="match status" value="1"/>
</dbReference>
<dbReference type="Gene3D" id="2.60.120.200">
    <property type="match status" value="1"/>
</dbReference>
<dbReference type="SUPFAM" id="SSF49899">
    <property type="entry name" value="Concanavalin A-like lectins/glucanases"/>
    <property type="match status" value="1"/>
</dbReference>
<comment type="catalytic activity">
    <reaction evidence="1">
        <text>Endohydrolysis of (1-&gt;3)- or (1-&gt;4)-linkages in beta-D-glucans when the glucose residue whose reducing group is involved in the linkage to be hydrolyzed is itself substituted at C-3.</text>
        <dbReference type="EC" id="3.2.1.6"/>
    </reaction>
</comment>
<dbReference type="GeneID" id="54489355"/>
<evidence type="ECO:0000256" key="3">
    <source>
        <dbReference type="ARBA" id="ARBA00012599"/>
    </source>
</evidence>
<dbReference type="RefSeq" id="XP_033598852.1">
    <property type="nucleotide sequence ID" value="XM_033748301.1"/>
</dbReference>
<dbReference type="Proteomes" id="UP000799437">
    <property type="component" value="Unassembled WGS sequence"/>
</dbReference>
<gene>
    <name evidence="8" type="ORF">EJ05DRAFT_512071</name>
</gene>
<comment type="similarity">
    <text evidence="2">Belongs to the glycosyl hydrolase 16 family.</text>
</comment>
<evidence type="ECO:0000256" key="4">
    <source>
        <dbReference type="ARBA" id="ARBA00022801"/>
    </source>
</evidence>
<keyword evidence="6" id="KW-0732">Signal</keyword>
<dbReference type="AlphaFoldDB" id="A0A6A6W5R7"/>
<dbReference type="FunFam" id="2.60.120.200:FF:000114">
    <property type="entry name" value="Probable endo-1,3(4)-beta-glucanase NFIA_089530"/>
    <property type="match status" value="1"/>
</dbReference>
<dbReference type="EMBL" id="ML996575">
    <property type="protein sequence ID" value="KAF2756401.1"/>
    <property type="molecule type" value="Genomic_DNA"/>
</dbReference>
<evidence type="ECO:0000256" key="2">
    <source>
        <dbReference type="ARBA" id="ARBA00006865"/>
    </source>
</evidence>
<evidence type="ECO:0000259" key="7">
    <source>
        <dbReference type="PROSITE" id="PS51762"/>
    </source>
</evidence>
<name>A0A6A6W5R7_9PEZI</name>
<accession>A0A6A6W5R7</accession>
<dbReference type="InterPro" id="IPR000757">
    <property type="entry name" value="Beta-glucanase-like"/>
</dbReference>
<sequence>MSFRSLASLLVLGATSSARAAPSPAGAPGDGLYLSQPEPVQVVHPQTFQGNGSNPRIDSAASYRLVDTYDASNWFSKFTVENIADPTHGFVNYLNQADAQRLGLYKTQNNQVYIGVDNTNVISTSGPGRNSVRIHSNPSYNHGLIIGDFAHIPGSQCGSWPAFWMLGPNWPNSGEIDIIEGVHTDSSNQMTLHSAPGCSPGVGPAGENGYRVANSDCGAGSGYNGCGVKSTQANTYGTSFNANGGGVYATLWTSSAIQVWYWAQRDVPSDVRNGNPNPASWPKPQANFYGGCNFDSYFKNLQIIFDITFCGDWAGNVWSQYTSCYNSDTSCTSYVARQPQNFRESYWLVNSVKVYA</sequence>
<protein>
    <recommendedName>
        <fullName evidence="3">endo-1,3(4)-beta-glucanase</fullName>
        <ecNumber evidence="3">3.2.1.6</ecNumber>
    </recommendedName>
</protein>
<dbReference type="GO" id="GO:0052861">
    <property type="term" value="F:endo-1,3(4)-beta-glucanase activity"/>
    <property type="evidence" value="ECO:0007669"/>
    <property type="project" value="UniProtKB-EC"/>
</dbReference>
<dbReference type="PANTHER" id="PTHR10963">
    <property type="entry name" value="GLYCOSYL HYDROLASE-RELATED"/>
    <property type="match status" value="1"/>
</dbReference>
<dbReference type="Pfam" id="PF26113">
    <property type="entry name" value="GH16_XgeA"/>
    <property type="match status" value="1"/>
</dbReference>
<dbReference type="InterPro" id="IPR050546">
    <property type="entry name" value="Glycosyl_Hydrlase_16"/>
</dbReference>
<keyword evidence="9" id="KW-1185">Reference proteome</keyword>
<evidence type="ECO:0000313" key="9">
    <source>
        <dbReference type="Proteomes" id="UP000799437"/>
    </source>
</evidence>
<feature type="signal peptide" evidence="6">
    <location>
        <begin position="1"/>
        <end position="20"/>
    </location>
</feature>
<dbReference type="PROSITE" id="PS51762">
    <property type="entry name" value="GH16_2"/>
    <property type="match status" value="1"/>
</dbReference>